<dbReference type="SUPFAM" id="SSF56281">
    <property type="entry name" value="Metallo-hydrolase/oxidoreductase"/>
    <property type="match status" value="1"/>
</dbReference>
<dbReference type="SMART" id="SM00849">
    <property type="entry name" value="Lactamase_B"/>
    <property type="match status" value="1"/>
</dbReference>
<dbReference type="EMBL" id="WMBA01000001">
    <property type="protein sequence ID" value="MTD52508.1"/>
    <property type="molecule type" value="Genomic_DNA"/>
</dbReference>
<protein>
    <submittedName>
        <fullName evidence="2">MBL fold metallo-hydrolase</fullName>
    </submittedName>
</protein>
<dbReference type="PANTHER" id="PTHR43546:SF3">
    <property type="entry name" value="UPF0173 METAL-DEPENDENT HYDROLASE MJ1163"/>
    <property type="match status" value="1"/>
</dbReference>
<feature type="domain" description="Metallo-beta-lactamase" evidence="1">
    <location>
        <begin position="13"/>
        <end position="183"/>
    </location>
</feature>
<dbReference type="InterPro" id="IPR050114">
    <property type="entry name" value="UPF0173_UPF0282_UlaG_hydrolase"/>
</dbReference>
<proteinExistence type="predicted"/>
<evidence type="ECO:0000313" key="3">
    <source>
        <dbReference type="Proteomes" id="UP000440096"/>
    </source>
</evidence>
<reference evidence="2 3" key="1">
    <citation type="submission" date="2019-11" db="EMBL/GenBank/DDBJ databases">
        <title>Draft genome of Amycolatopsis RM579.</title>
        <authorList>
            <person name="Duangmal K."/>
            <person name="Mingma R."/>
        </authorList>
    </citation>
    <scope>NUCLEOTIDE SEQUENCE [LARGE SCALE GENOMIC DNA]</scope>
    <source>
        <strain evidence="2 3">RM579</strain>
    </source>
</reference>
<dbReference type="GO" id="GO:0016787">
    <property type="term" value="F:hydrolase activity"/>
    <property type="evidence" value="ECO:0007669"/>
    <property type="project" value="UniProtKB-KW"/>
</dbReference>
<comment type="caution">
    <text evidence="2">The sequence shown here is derived from an EMBL/GenBank/DDBJ whole genome shotgun (WGS) entry which is preliminary data.</text>
</comment>
<dbReference type="Proteomes" id="UP000440096">
    <property type="component" value="Unassembled WGS sequence"/>
</dbReference>
<sequence length="220" mass="23323">MRNGTPVTVTCLGHSCVLLEVGEGDTASRLLLDPGNLTPSLEELDPVDAVLITHSHPDHLDVQQLERLRAKGAFRVFGPADVREQLKDVDVSFEAVEPGSFETAGVTVVASRGGHETLYPGVPLPDNIGYEIAGRVFSPGDSLVAPTQQVEILLAPLAGPWMKLSEGIDFVRAVAPTTVIPIHDAGLAPAHRGLHRALFGNFAPEGAALHPLDPFESLAI</sequence>
<keyword evidence="3" id="KW-1185">Reference proteome</keyword>
<accession>A0A6N7YKU3</accession>
<dbReference type="OrthoDB" id="3190691at2"/>
<dbReference type="InterPro" id="IPR036866">
    <property type="entry name" value="RibonucZ/Hydroxyglut_hydro"/>
</dbReference>
<dbReference type="Pfam" id="PF13483">
    <property type="entry name" value="Lactamase_B_3"/>
    <property type="match status" value="1"/>
</dbReference>
<dbReference type="Gene3D" id="3.60.15.10">
    <property type="entry name" value="Ribonuclease Z/Hydroxyacylglutathione hydrolase-like"/>
    <property type="match status" value="1"/>
</dbReference>
<keyword evidence="2" id="KW-0378">Hydrolase</keyword>
<evidence type="ECO:0000259" key="1">
    <source>
        <dbReference type="SMART" id="SM00849"/>
    </source>
</evidence>
<name>A0A6N7YKU3_9PSEU</name>
<evidence type="ECO:0000313" key="2">
    <source>
        <dbReference type="EMBL" id="MTD52508.1"/>
    </source>
</evidence>
<dbReference type="PANTHER" id="PTHR43546">
    <property type="entry name" value="UPF0173 METAL-DEPENDENT HYDROLASE MJ1163-RELATED"/>
    <property type="match status" value="1"/>
</dbReference>
<organism evidence="2 3">
    <name type="scientific">Amycolatopsis pithecellobii</name>
    <dbReference type="NCBI Taxonomy" id="664692"/>
    <lineage>
        <taxon>Bacteria</taxon>
        <taxon>Bacillati</taxon>
        <taxon>Actinomycetota</taxon>
        <taxon>Actinomycetes</taxon>
        <taxon>Pseudonocardiales</taxon>
        <taxon>Pseudonocardiaceae</taxon>
        <taxon>Amycolatopsis</taxon>
    </lineage>
</organism>
<gene>
    <name evidence="2" type="ORF">GKO32_00710</name>
</gene>
<dbReference type="AlphaFoldDB" id="A0A6N7YKU3"/>
<dbReference type="RefSeq" id="WP_154754763.1">
    <property type="nucleotide sequence ID" value="NZ_WMBA01000001.1"/>
</dbReference>
<dbReference type="InterPro" id="IPR001279">
    <property type="entry name" value="Metallo-B-lactamas"/>
</dbReference>